<dbReference type="InterPro" id="IPR017972">
    <property type="entry name" value="Cyt_P450_CS"/>
</dbReference>
<keyword evidence="6 8" id="KW-0408">Iron</keyword>
<dbReference type="Proteomes" id="UP000008366">
    <property type="component" value="Unassembled WGS sequence"/>
</dbReference>
<dbReference type="STRING" id="1184609.KILIM_021_00510"/>
<dbReference type="PANTHER" id="PTHR46696:SF5">
    <property type="entry name" value="CYTOCHROME P450 BJ-1"/>
    <property type="match status" value="1"/>
</dbReference>
<dbReference type="EMBL" id="BAHD01000021">
    <property type="protein sequence ID" value="GAB95511.1"/>
    <property type="molecule type" value="Genomic_DNA"/>
</dbReference>
<accession>K6WNW4</accession>
<dbReference type="InterPro" id="IPR001128">
    <property type="entry name" value="Cyt_P450"/>
</dbReference>
<dbReference type="GO" id="GO:0016705">
    <property type="term" value="F:oxidoreductase activity, acting on paired donors, with incorporation or reduction of molecular oxygen"/>
    <property type="evidence" value="ECO:0007669"/>
    <property type="project" value="InterPro"/>
</dbReference>
<evidence type="ECO:0000256" key="7">
    <source>
        <dbReference type="ARBA" id="ARBA00023033"/>
    </source>
</evidence>
<feature type="region of interest" description="Disordered" evidence="9">
    <location>
        <begin position="1"/>
        <end position="27"/>
    </location>
</feature>
<dbReference type="Gene3D" id="1.10.630.10">
    <property type="entry name" value="Cytochrome P450"/>
    <property type="match status" value="1"/>
</dbReference>
<comment type="similarity">
    <text evidence="2 8">Belongs to the cytochrome P450 family.</text>
</comment>
<dbReference type="FunFam" id="1.10.630.10:FF:000018">
    <property type="entry name" value="Cytochrome P450 monooxygenase"/>
    <property type="match status" value="1"/>
</dbReference>
<dbReference type="PRINTS" id="PR00385">
    <property type="entry name" value="P450"/>
</dbReference>
<evidence type="ECO:0000256" key="8">
    <source>
        <dbReference type="RuleBase" id="RU000461"/>
    </source>
</evidence>
<evidence type="ECO:0000256" key="9">
    <source>
        <dbReference type="SAM" id="MobiDB-lite"/>
    </source>
</evidence>
<keyword evidence="3 8" id="KW-0349">Heme</keyword>
<keyword evidence="11" id="KW-1185">Reference proteome</keyword>
<dbReference type="InterPro" id="IPR002397">
    <property type="entry name" value="Cyt_P450_B"/>
</dbReference>
<dbReference type="GO" id="GO:0020037">
    <property type="term" value="F:heme binding"/>
    <property type="evidence" value="ECO:0007669"/>
    <property type="project" value="InterPro"/>
</dbReference>
<dbReference type="PRINTS" id="PR00359">
    <property type="entry name" value="BP450"/>
</dbReference>
<dbReference type="AlphaFoldDB" id="K6WNW4"/>
<gene>
    <name evidence="10" type="ORF">KILIM_021_00510</name>
</gene>
<dbReference type="CDD" id="cd11031">
    <property type="entry name" value="Cyp158A-like"/>
    <property type="match status" value="1"/>
</dbReference>
<dbReference type="PANTHER" id="PTHR46696">
    <property type="entry name" value="P450, PUTATIVE (EUROFUNG)-RELATED"/>
    <property type="match status" value="1"/>
</dbReference>
<evidence type="ECO:0000256" key="1">
    <source>
        <dbReference type="ARBA" id="ARBA00001971"/>
    </source>
</evidence>
<evidence type="ECO:0000256" key="3">
    <source>
        <dbReference type="ARBA" id="ARBA00022617"/>
    </source>
</evidence>
<organism evidence="10 11">
    <name type="scientific">Kineosphaera limosa NBRC 100340</name>
    <dbReference type="NCBI Taxonomy" id="1184609"/>
    <lineage>
        <taxon>Bacteria</taxon>
        <taxon>Bacillati</taxon>
        <taxon>Actinomycetota</taxon>
        <taxon>Actinomycetes</taxon>
        <taxon>Micrococcales</taxon>
        <taxon>Dermatophilaceae</taxon>
        <taxon>Kineosphaera</taxon>
    </lineage>
</organism>
<evidence type="ECO:0000256" key="6">
    <source>
        <dbReference type="ARBA" id="ARBA00023004"/>
    </source>
</evidence>
<dbReference type="OrthoDB" id="502624at2"/>
<proteinExistence type="inferred from homology"/>
<dbReference type="RefSeq" id="WP_006592043.1">
    <property type="nucleotide sequence ID" value="NZ_BAHD01000021.1"/>
</dbReference>
<comment type="cofactor">
    <cofactor evidence="1">
        <name>heme</name>
        <dbReference type="ChEBI" id="CHEBI:30413"/>
    </cofactor>
</comment>
<dbReference type="GO" id="GO:0005506">
    <property type="term" value="F:iron ion binding"/>
    <property type="evidence" value="ECO:0007669"/>
    <property type="project" value="InterPro"/>
</dbReference>
<evidence type="ECO:0000313" key="11">
    <source>
        <dbReference type="Proteomes" id="UP000008366"/>
    </source>
</evidence>
<keyword evidence="7 8" id="KW-0503">Monooxygenase</keyword>
<sequence>MTDAPTTSPDTRSDTPLDFPFEPPSALGAPQQWAQLRSGCPVAHVRAANGAEGVALTRYADVKAMLADPRFERGSMTGDPAGAGGDDTLLAAGSDMFAGGERHLHWRRILGRTFTVKRVRALQPGIERTTHELIDAMVATTPAGETANLTPALGFPLPVFVICDLLGVPAADRDRFSGWSDRILNVSLYSRDEMLGAGMELYAYIEGHVRDRRENPGDDLLTALVQGADSPEGEMTEFELVMTGMALLIAGHETTANMIGKMVSMLLADRSRWEALVADPSLVRTAVEESLRFDANLGFALSRQVDEPIDVAGTPVPADTIVWSVMASANRDEQVFERADEMVLDRSPNPHISFGVGAHSCLGQTLARVELQTVLSVLLERLPTLALAVPADELRRREGLLVGGLESVPVRW</sequence>
<reference evidence="10 11" key="1">
    <citation type="submission" date="2012-08" db="EMBL/GenBank/DDBJ databases">
        <title>Whole genome shotgun sequence of Kineosphaera limosa NBRC 100340.</title>
        <authorList>
            <person name="Yoshida I."/>
            <person name="Isaki S."/>
            <person name="Hosoyama A."/>
            <person name="Tsuchikane K."/>
            <person name="Katsumata H."/>
            <person name="Ando Y."/>
            <person name="Ohji S."/>
            <person name="Hamada M."/>
            <person name="Tamura T."/>
            <person name="Yamazoe A."/>
            <person name="Yamazaki S."/>
            <person name="Fujita N."/>
        </authorList>
    </citation>
    <scope>NUCLEOTIDE SEQUENCE [LARGE SCALE GENOMIC DNA]</scope>
    <source>
        <strain evidence="10 11">NBRC 100340</strain>
    </source>
</reference>
<keyword evidence="4 8" id="KW-0479">Metal-binding</keyword>
<evidence type="ECO:0000256" key="4">
    <source>
        <dbReference type="ARBA" id="ARBA00022723"/>
    </source>
</evidence>
<dbReference type="SUPFAM" id="SSF48264">
    <property type="entry name" value="Cytochrome P450"/>
    <property type="match status" value="1"/>
</dbReference>
<dbReference type="PROSITE" id="PS00086">
    <property type="entry name" value="CYTOCHROME_P450"/>
    <property type="match status" value="1"/>
</dbReference>
<keyword evidence="5 8" id="KW-0560">Oxidoreductase</keyword>
<dbReference type="Pfam" id="PF00067">
    <property type="entry name" value="p450"/>
    <property type="match status" value="1"/>
</dbReference>
<evidence type="ECO:0000313" key="10">
    <source>
        <dbReference type="EMBL" id="GAB95511.1"/>
    </source>
</evidence>
<protein>
    <submittedName>
        <fullName evidence="10">Putative cytochrome P450</fullName>
    </submittedName>
</protein>
<evidence type="ECO:0000256" key="5">
    <source>
        <dbReference type="ARBA" id="ARBA00023002"/>
    </source>
</evidence>
<dbReference type="eggNOG" id="COG2124">
    <property type="taxonomic scope" value="Bacteria"/>
</dbReference>
<dbReference type="GO" id="GO:0004497">
    <property type="term" value="F:monooxygenase activity"/>
    <property type="evidence" value="ECO:0007669"/>
    <property type="project" value="UniProtKB-KW"/>
</dbReference>
<name>K6WNW4_9MICO</name>
<dbReference type="InterPro" id="IPR036396">
    <property type="entry name" value="Cyt_P450_sf"/>
</dbReference>
<feature type="compositionally biased region" description="Low complexity" evidence="9">
    <location>
        <begin position="1"/>
        <end position="16"/>
    </location>
</feature>
<evidence type="ECO:0000256" key="2">
    <source>
        <dbReference type="ARBA" id="ARBA00010617"/>
    </source>
</evidence>
<comment type="caution">
    <text evidence="10">The sequence shown here is derived from an EMBL/GenBank/DDBJ whole genome shotgun (WGS) entry which is preliminary data.</text>
</comment>